<comment type="subcellular location">
    <subcellularLocation>
        <location evidence="1">Nucleus</location>
    </subcellularLocation>
</comment>
<dbReference type="SMART" id="SM00595">
    <property type="entry name" value="MADF"/>
    <property type="match status" value="1"/>
</dbReference>
<protein>
    <recommendedName>
        <fullName evidence="6">MADF domain-containing protein</fullName>
    </recommendedName>
</protein>
<dbReference type="PROSITE" id="PS51029">
    <property type="entry name" value="MADF"/>
    <property type="match status" value="1"/>
</dbReference>
<evidence type="ECO:0008006" key="6">
    <source>
        <dbReference type="Google" id="ProtNLM"/>
    </source>
</evidence>
<dbReference type="InterPro" id="IPR006578">
    <property type="entry name" value="MADF-dom"/>
</dbReference>
<keyword evidence="1" id="KW-0539">Nucleus</keyword>
<evidence type="ECO:0000259" key="2">
    <source>
        <dbReference type="PROSITE" id="PS51029"/>
    </source>
</evidence>
<dbReference type="Proteomes" id="UP001283361">
    <property type="component" value="Unassembled WGS sequence"/>
</dbReference>
<name>A0AAE0ZHF8_9GAST</name>
<dbReference type="AlphaFoldDB" id="A0AAE0ZHF8"/>
<dbReference type="PANTHER" id="PTHR12243:SF67">
    <property type="entry name" value="COREPRESSOR OF PANGOLIN, ISOFORM A-RELATED"/>
    <property type="match status" value="1"/>
</dbReference>
<dbReference type="PANTHER" id="PTHR12243">
    <property type="entry name" value="MADF DOMAIN TRANSCRIPTION FACTOR"/>
    <property type="match status" value="1"/>
</dbReference>
<proteinExistence type="predicted"/>
<reference evidence="4" key="1">
    <citation type="journal article" date="2023" name="G3 (Bethesda)">
        <title>A reference genome for the long-term kleptoplast-retaining sea slug Elysia crispata morphotype clarki.</title>
        <authorList>
            <person name="Eastman K.E."/>
            <person name="Pendleton A.L."/>
            <person name="Shaikh M.A."/>
            <person name="Suttiyut T."/>
            <person name="Ogas R."/>
            <person name="Tomko P."/>
            <person name="Gavelis G."/>
            <person name="Widhalm J.R."/>
            <person name="Wisecaver J.H."/>
        </authorList>
    </citation>
    <scope>NUCLEOTIDE SEQUENCE</scope>
    <source>
        <strain evidence="4">ECLA1</strain>
    </source>
</reference>
<dbReference type="PROSITE" id="PS51031">
    <property type="entry name" value="BESS"/>
    <property type="match status" value="1"/>
</dbReference>
<dbReference type="GO" id="GO:0005634">
    <property type="term" value="C:nucleus"/>
    <property type="evidence" value="ECO:0007669"/>
    <property type="project" value="UniProtKB-SubCell"/>
</dbReference>
<dbReference type="EMBL" id="JAWDGP010003907">
    <property type="protein sequence ID" value="KAK3769523.1"/>
    <property type="molecule type" value="Genomic_DNA"/>
</dbReference>
<sequence>MDCENLIAAVFERPIIWDKRNKLHANRNAVEKKWSEISKKMDCEDAVLKKKWKYLRDQFATELGKLPPARSGDGAEDFQLPKWQYFKSLLFLKDITAPRTTTGPLKSLLVSNSASADSPQSVIEEESQVSLLDESSNTITVPETELDTQAGGERTVTPQTTIKEPGRMKRKRDTIDDYQRSVLQIEERKLDYLINKSKERKSDDEDVNLLFLKFLLPHINMIPQQHMLRFRMRLETLVEEFAYPQSTSGGSDYTRSTYSSYQTYSDIPHYRSSEYQTSSQSSDIIHHYTYSNI</sequence>
<accession>A0AAE0ZHF8</accession>
<comment type="caution">
    <text evidence="4">The sequence shown here is derived from an EMBL/GenBank/DDBJ whole genome shotgun (WGS) entry which is preliminary data.</text>
</comment>
<dbReference type="GO" id="GO:0003677">
    <property type="term" value="F:DNA binding"/>
    <property type="evidence" value="ECO:0007669"/>
    <property type="project" value="InterPro"/>
</dbReference>
<gene>
    <name evidence="4" type="ORF">RRG08_029738</name>
</gene>
<organism evidence="4 5">
    <name type="scientific">Elysia crispata</name>
    <name type="common">lettuce slug</name>
    <dbReference type="NCBI Taxonomy" id="231223"/>
    <lineage>
        <taxon>Eukaryota</taxon>
        <taxon>Metazoa</taxon>
        <taxon>Spiralia</taxon>
        <taxon>Lophotrochozoa</taxon>
        <taxon>Mollusca</taxon>
        <taxon>Gastropoda</taxon>
        <taxon>Heterobranchia</taxon>
        <taxon>Euthyneura</taxon>
        <taxon>Panpulmonata</taxon>
        <taxon>Sacoglossa</taxon>
        <taxon>Placobranchoidea</taxon>
        <taxon>Plakobranchidae</taxon>
        <taxon>Elysia</taxon>
    </lineage>
</organism>
<evidence type="ECO:0000313" key="5">
    <source>
        <dbReference type="Proteomes" id="UP001283361"/>
    </source>
</evidence>
<feature type="domain" description="MADF" evidence="2">
    <location>
        <begin position="5"/>
        <end position="97"/>
    </location>
</feature>
<dbReference type="InterPro" id="IPR004210">
    <property type="entry name" value="BESS_motif"/>
</dbReference>
<dbReference type="InterPro" id="IPR039353">
    <property type="entry name" value="TF_Adf1"/>
</dbReference>
<keyword evidence="5" id="KW-1185">Reference proteome</keyword>
<dbReference type="Pfam" id="PF10545">
    <property type="entry name" value="MADF_DNA_bdg"/>
    <property type="match status" value="1"/>
</dbReference>
<evidence type="ECO:0000313" key="4">
    <source>
        <dbReference type="EMBL" id="KAK3769523.1"/>
    </source>
</evidence>
<evidence type="ECO:0000256" key="1">
    <source>
        <dbReference type="PROSITE-ProRule" id="PRU00371"/>
    </source>
</evidence>
<feature type="domain" description="BESS" evidence="3">
    <location>
        <begin position="205"/>
        <end position="244"/>
    </location>
</feature>
<evidence type="ECO:0000259" key="3">
    <source>
        <dbReference type="PROSITE" id="PS51031"/>
    </source>
</evidence>